<evidence type="ECO:0000256" key="1">
    <source>
        <dbReference type="SAM" id="SignalP"/>
    </source>
</evidence>
<proteinExistence type="predicted"/>
<dbReference type="Proteomes" id="UP001318860">
    <property type="component" value="Unassembled WGS sequence"/>
</dbReference>
<comment type="caution">
    <text evidence="2">The sequence shown here is derived from an EMBL/GenBank/DDBJ whole genome shotgun (WGS) entry which is preliminary data.</text>
</comment>
<dbReference type="EMBL" id="JABTTQ020000001">
    <property type="protein sequence ID" value="KAK6163570.1"/>
    <property type="molecule type" value="Genomic_DNA"/>
</dbReference>
<organism evidence="2 3">
    <name type="scientific">Rehmannia glutinosa</name>
    <name type="common">Chinese foxglove</name>
    <dbReference type="NCBI Taxonomy" id="99300"/>
    <lineage>
        <taxon>Eukaryota</taxon>
        <taxon>Viridiplantae</taxon>
        <taxon>Streptophyta</taxon>
        <taxon>Embryophyta</taxon>
        <taxon>Tracheophyta</taxon>
        <taxon>Spermatophyta</taxon>
        <taxon>Magnoliopsida</taxon>
        <taxon>eudicotyledons</taxon>
        <taxon>Gunneridae</taxon>
        <taxon>Pentapetalae</taxon>
        <taxon>asterids</taxon>
        <taxon>lamiids</taxon>
        <taxon>Lamiales</taxon>
        <taxon>Orobanchaceae</taxon>
        <taxon>Rehmannieae</taxon>
        <taxon>Rehmannia</taxon>
    </lineage>
</organism>
<protein>
    <recommendedName>
        <fullName evidence="4">Pollen Ole e 1 allergen and extensin family protein</fullName>
    </recommendedName>
</protein>
<keyword evidence="3" id="KW-1185">Reference proteome</keyword>
<dbReference type="Pfam" id="PF01190">
    <property type="entry name" value="Pollen_Ole_e_1"/>
    <property type="match status" value="1"/>
</dbReference>
<keyword evidence="1" id="KW-0732">Signal</keyword>
<evidence type="ECO:0000313" key="2">
    <source>
        <dbReference type="EMBL" id="KAK6163570.1"/>
    </source>
</evidence>
<gene>
    <name evidence="2" type="ORF">DH2020_000434</name>
</gene>
<name>A0ABR0XWI2_REHGL</name>
<sequence length="162" mass="17689">MAINRAVVFALFFTLALAKAEIYTAQLLKGSITCLDCPNGSENLSGVQVLVKCDKVKKLAMAYTEKDGTFQTELPSDGPKSANPSNCMAKIMGGPHLLYTSTKNSLIPIAKSKELGHFTTSKPLSFYKTCPSKGEMWRQRLGICFFQDCGFAFAKRMGISTI</sequence>
<feature type="signal peptide" evidence="1">
    <location>
        <begin position="1"/>
        <end position="20"/>
    </location>
</feature>
<accession>A0ABR0XWI2</accession>
<feature type="chain" id="PRO_5045318513" description="Pollen Ole e 1 allergen and extensin family protein" evidence="1">
    <location>
        <begin position="21"/>
        <end position="162"/>
    </location>
</feature>
<reference evidence="2 3" key="1">
    <citation type="journal article" date="2021" name="Comput. Struct. Biotechnol. J.">
        <title>De novo genome assembly of the potent medicinal plant Rehmannia glutinosa using nanopore technology.</title>
        <authorList>
            <person name="Ma L."/>
            <person name="Dong C."/>
            <person name="Song C."/>
            <person name="Wang X."/>
            <person name="Zheng X."/>
            <person name="Niu Y."/>
            <person name="Chen S."/>
            <person name="Feng W."/>
        </authorList>
    </citation>
    <scope>NUCLEOTIDE SEQUENCE [LARGE SCALE GENOMIC DNA]</scope>
    <source>
        <strain evidence="2">DH-2019</strain>
    </source>
</reference>
<evidence type="ECO:0008006" key="4">
    <source>
        <dbReference type="Google" id="ProtNLM"/>
    </source>
</evidence>
<evidence type="ECO:0000313" key="3">
    <source>
        <dbReference type="Proteomes" id="UP001318860"/>
    </source>
</evidence>